<dbReference type="PANTHER" id="PTHR43213">
    <property type="entry name" value="BIFUNCTIONAL DTTP/UTP PYROPHOSPHATASE/METHYLTRANSFERASE PROTEIN-RELATED"/>
    <property type="match status" value="1"/>
</dbReference>
<keyword evidence="2" id="KW-0378">Hydrolase</keyword>
<comment type="cofactor">
    <cofactor evidence="1">
        <name>a divalent metal cation</name>
        <dbReference type="ChEBI" id="CHEBI:60240"/>
    </cofactor>
</comment>
<dbReference type="NCBIfam" id="TIGR00172">
    <property type="entry name" value="maf"/>
    <property type="match status" value="1"/>
</dbReference>
<evidence type="ECO:0000256" key="2">
    <source>
        <dbReference type="ARBA" id="ARBA00022801"/>
    </source>
</evidence>
<proteinExistence type="inferred from homology"/>
<gene>
    <name evidence="3" type="ORF">PVAND_000145</name>
</gene>
<dbReference type="HAMAP" id="MF_00528">
    <property type="entry name" value="Maf"/>
    <property type="match status" value="1"/>
</dbReference>
<dbReference type="InterPro" id="IPR029001">
    <property type="entry name" value="ITPase-like_fam"/>
</dbReference>
<dbReference type="SUPFAM" id="SSF52972">
    <property type="entry name" value="ITPase-like"/>
    <property type="match status" value="1"/>
</dbReference>
<keyword evidence="4" id="KW-1185">Reference proteome</keyword>
<accession>A0A9J6BKE8</accession>
<evidence type="ECO:0000313" key="3">
    <source>
        <dbReference type="EMBL" id="KAG5669854.1"/>
    </source>
</evidence>
<dbReference type="EMBL" id="JADBJN010000003">
    <property type="protein sequence ID" value="KAG5669854.1"/>
    <property type="molecule type" value="Genomic_DNA"/>
</dbReference>
<reference evidence="3" key="1">
    <citation type="submission" date="2021-03" db="EMBL/GenBank/DDBJ databases">
        <title>Chromosome level genome of the anhydrobiotic midge Polypedilum vanderplanki.</title>
        <authorList>
            <person name="Yoshida Y."/>
            <person name="Kikawada T."/>
            <person name="Gusev O."/>
        </authorList>
    </citation>
    <scope>NUCLEOTIDE SEQUENCE</scope>
    <source>
        <strain evidence="3">NIAS01</strain>
        <tissue evidence="3">Whole body or cell culture</tissue>
    </source>
</reference>
<evidence type="ECO:0000313" key="4">
    <source>
        <dbReference type="Proteomes" id="UP001107558"/>
    </source>
</evidence>
<dbReference type="PANTHER" id="PTHR43213:SF5">
    <property type="entry name" value="BIFUNCTIONAL DTTP_UTP PYROPHOSPHATASE_METHYLTRANSFERASE PROTEIN-RELATED"/>
    <property type="match status" value="1"/>
</dbReference>
<dbReference type="InterPro" id="IPR003697">
    <property type="entry name" value="Maf-like"/>
</dbReference>
<dbReference type="OrthoDB" id="10267058at2759"/>
<sequence>MLAPLQDQLKNVRFILASGSPRRQEYIKNLGIEAELCSSEFDERTIKPKDYKSYDEFVIAIANGKAEEVEKRLQNELKDTQYCIIGADTINVLNDKIFGKPKDEDEAFRMLKELNGQPHFVYTGCVLKFNDKVVKFCESTKVFFGKLTEEQIKAYIDSREPLDKCGAYGTEDLGSCMVERIEGDYFANVGIPLYRISVELCKAFNYDTNK</sequence>
<dbReference type="PIRSF" id="PIRSF006305">
    <property type="entry name" value="Maf"/>
    <property type="match status" value="1"/>
</dbReference>
<dbReference type="Gene3D" id="3.90.950.10">
    <property type="match status" value="1"/>
</dbReference>
<name>A0A9J6BKE8_POLVA</name>
<organism evidence="3 4">
    <name type="scientific">Polypedilum vanderplanki</name>
    <name type="common">Sleeping chironomid midge</name>
    <dbReference type="NCBI Taxonomy" id="319348"/>
    <lineage>
        <taxon>Eukaryota</taxon>
        <taxon>Metazoa</taxon>
        <taxon>Ecdysozoa</taxon>
        <taxon>Arthropoda</taxon>
        <taxon>Hexapoda</taxon>
        <taxon>Insecta</taxon>
        <taxon>Pterygota</taxon>
        <taxon>Neoptera</taxon>
        <taxon>Endopterygota</taxon>
        <taxon>Diptera</taxon>
        <taxon>Nematocera</taxon>
        <taxon>Chironomoidea</taxon>
        <taxon>Chironomidae</taxon>
        <taxon>Chironominae</taxon>
        <taxon>Polypedilum</taxon>
        <taxon>Polypedilum</taxon>
    </lineage>
</organism>
<protein>
    <submittedName>
        <fullName evidence="3">Uncharacterized protein</fullName>
    </submittedName>
</protein>
<dbReference type="AlphaFoldDB" id="A0A9J6BKE8"/>
<dbReference type="Pfam" id="PF02545">
    <property type="entry name" value="Maf"/>
    <property type="match status" value="1"/>
</dbReference>
<evidence type="ECO:0000256" key="1">
    <source>
        <dbReference type="ARBA" id="ARBA00001968"/>
    </source>
</evidence>
<dbReference type="CDD" id="cd00555">
    <property type="entry name" value="Maf"/>
    <property type="match status" value="1"/>
</dbReference>
<comment type="caution">
    <text evidence="3">The sequence shown here is derived from an EMBL/GenBank/DDBJ whole genome shotgun (WGS) entry which is preliminary data.</text>
</comment>
<dbReference type="GO" id="GO:0047429">
    <property type="term" value="F:nucleoside triphosphate diphosphatase activity"/>
    <property type="evidence" value="ECO:0007669"/>
    <property type="project" value="InterPro"/>
</dbReference>
<dbReference type="Proteomes" id="UP001107558">
    <property type="component" value="Chromosome 3"/>
</dbReference>